<dbReference type="InterPro" id="IPR016181">
    <property type="entry name" value="Acyl_CoA_acyltransferase"/>
</dbReference>
<dbReference type="Proteomes" id="UP000267585">
    <property type="component" value="Unassembled WGS sequence"/>
</dbReference>
<sequence>MWPDMPKNYIILPNDAEGTHFGLFVNNALTSVVSLFIDDKVAQFRKLATATAEQGKGYASMLLTHVVAYAERKKVNSIWCNARTDKKEFYLKFGLHSTKTTFTKGEIDYVVMEKIIIC</sequence>
<dbReference type="Gene3D" id="3.40.630.30">
    <property type="match status" value="1"/>
</dbReference>
<dbReference type="EMBL" id="RQPJ01000021">
    <property type="protein sequence ID" value="RTE52465.1"/>
    <property type="molecule type" value="Genomic_DNA"/>
</dbReference>
<feature type="domain" description="N-acetyltransferase" evidence="1">
    <location>
        <begin position="1"/>
        <end position="117"/>
    </location>
</feature>
<name>A0A430K0F1_9FLAO</name>
<comment type="caution">
    <text evidence="2">The sequence shown here is derived from an EMBL/GenBank/DDBJ whole genome shotgun (WGS) entry which is preliminary data.</text>
</comment>
<proteinExistence type="predicted"/>
<organism evidence="2 3">
    <name type="scientific">Arenibacter aquaticus</name>
    <dbReference type="NCBI Taxonomy" id="2489054"/>
    <lineage>
        <taxon>Bacteria</taxon>
        <taxon>Pseudomonadati</taxon>
        <taxon>Bacteroidota</taxon>
        <taxon>Flavobacteriia</taxon>
        <taxon>Flavobacteriales</taxon>
        <taxon>Flavobacteriaceae</taxon>
        <taxon>Arenibacter</taxon>
    </lineage>
</organism>
<evidence type="ECO:0000313" key="3">
    <source>
        <dbReference type="Proteomes" id="UP000267585"/>
    </source>
</evidence>
<evidence type="ECO:0000259" key="1">
    <source>
        <dbReference type="PROSITE" id="PS51186"/>
    </source>
</evidence>
<keyword evidence="3" id="KW-1185">Reference proteome</keyword>
<gene>
    <name evidence="2" type="ORF">EHW67_18760</name>
</gene>
<dbReference type="SUPFAM" id="SSF55729">
    <property type="entry name" value="Acyl-CoA N-acyltransferases (Nat)"/>
    <property type="match status" value="1"/>
</dbReference>
<dbReference type="OrthoDB" id="1178186at2"/>
<dbReference type="AlphaFoldDB" id="A0A430K0F1"/>
<reference evidence="2 3" key="1">
    <citation type="submission" date="2018-11" db="EMBL/GenBank/DDBJ databases">
        <title>Arenibacter aquaticus sp.nov., a marine bacterium isolated from surface seawater in the South China Sea.</title>
        <authorList>
            <person name="Guo J."/>
            <person name="Sun J."/>
        </authorList>
    </citation>
    <scope>NUCLEOTIDE SEQUENCE [LARGE SCALE GENOMIC DNA]</scope>
    <source>
        <strain evidence="2 3">GUO666</strain>
    </source>
</reference>
<keyword evidence="2" id="KW-0808">Transferase</keyword>
<dbReference type="PROSITE" id="PS51186">
    <property type="entry name" value="GNAT"/>
    <property type="match status" value="1"/>
</dbReference>
<accession>A0A430K0F1</accession>
<dbReference type="CDD" id="cd04301">
    <property type="entry name" value="NAT_SF"/>
    <property type="match status" value="1"/>
</dbReference>
<evidence type="ECO:0000313" key="2">
    <source>
        <dbReference type="EMBL" id="RTE52465.1"/>
    </source>
</evidence>
<dbReference type="Pfam" id="PF13673">
    <property type="entry name" value="Acetyltransf_10"/>
    <property type="match status" value="1"/>
</dbReference>
<dbReference type="GO" id="GO:0016747">
    <property type="term" value="F:acyltransferase activity, transferring groups other than amino-acyl groups"/>
    <property type="evidence" value="ECO:0007669"/>
    <property type="project" value="InterPro"/>
</dbReference>
<dbReference type="InterPro" id="IPR000182">
    <property type="entry name" value="GNAT_dom"/>
</dbReference>
<protein>
    <submittedName>
        <fullName evidence="2">GNAT family N-acetyltransferase</fullName>
    </submittedName>
</protein>